<dbReference type="EMBL" id="JAJSOF020000033">
    <property type="protein sequence ID" value="KAJ4430366.1"/>
    <property type="molecule type" value="Genomic_DNA"/>
</dbReference>
<dbReference type="InterPro" id="IPR036397">
    <property type="entry name" value="RNaseH_sf"/>
</dbReference>
<protein>
    <submittedName>
        <fullName evidence="1">Uncharacterized protein</fullName>
    </submittedName>
</protein>
<proteinExistence type="predicted"/>
<dbReference type="PANTHER" id="PTHR47326:SF1">
    <property type="entry name" value="HTH PSQ-TYPE DOMAIN-CONTAINING PROTEIN"/>
    <property type="match status" value="1"/>
</dbReference>
<dbReference type="Gene3D" id="3.30.420.10">
    <property type="entry name" value="Ribonuclease H-like superfamily/Ribonuclease H"/>
    <property type="match status" value="1"/>
</dbReference>
<reference evidence="1 2" key="1">
    <citation type="journal article" date="2022" name="Allergy">
        <title>Genome assembly and annotation of Periplaneta americana reveal a comprehensive cockroach allergen profile.</title>
        <authorList>
            <person name="Wang L."/>
            <person name="Xiong Q."/>
            <person name="Saelim N."/>
            <person name="Wang L."/>
            <person name="Nong W."/>
            <person name="Wan A.T."/>
            <person name="Shi M."/>
            <person name="Liu X."/>
            <person name="Cao Q."/>
            <person name="Hui J.H.L."/>
            <person name="Sookrung N."/>
            <person name="Leung T.F."/>
            <person name="Tungtrongchitr A."/>
            <person name="Tsui S.K.W."/>
        </authorList>
    </citation>
    <scope>NUCLEOTIDE SEQUENCE [LARGE SCALE GENOMIC DNA]</scope>
    <source>
        <strain evidence="1">PWHHKU_190912</strain>
    </source>
</reference>
<name>A0ABQ8S8Z4_PERAM</name>
<evidence type="ECO:0000313" key="1">
    <source>
        <dbReference type="EMBL" id="KAJ4430366.1"/>
    </source>
</evidence>
<comment type="caution">
    <text evidence="1">The sequence shown here is derived from an EMBL/GenBank/DDBJ whole genome shotgun (WGS) entry which is preliminary data.</text>
</comment>
<accession>A0ABQ8S8Z4</accession>
<evidence type="ECO:0000313" key="2">
    <source>
        <dbReference type="Proteomes" id="UP001148838"/>
    </source>
</evidence>
<gene>
    <name evidence="1" type="ORF">ANN_22582</name>
</gene>
<dbReference type="PANTHER" id="PTHR47326">
    <property type="entry name" value="TRANSPOSABLE ELEMENT TC3 TRANSPOSASE-LIKE PROTEIN"/>
    <property type="match status" value="1"/>
</dbReference>
<keyword evidence="2" id="KW-1185">Reference proteome</keyword>
<dbReference type="Proteomes" id="UP001148838">
    <property type="component" value="Unassembled WGS sequence"/>
</dbReference>
<organism evidence="1 2">
    <name type="scientific">Periplaneta americana</name>
    <name type="common">American cockroach</name>
    <name type="synonym">Blatta americana</name>
    <dbReference type="NCBI Taxonomy" id="6978"/>
    <lineage>
        <taxon>Eukaryota</taxon>
        <taxon>Metazoa</taxon>
        <taxon>Ecdysozoa</taxon>
        <taxon>Arthropoda</taxon>
        <taxon>Hexapoda</taxon>
        <taxon>Insecta</taxon>
        <taxon>Pterygota</taxon>
        <taxon>Neoptera</taxon>
        <taxon>Polyneoptera</taxon>
        <taxon>Dictyoptera</taxon>
        <taxon>Blattodea</taxon>
        <taxon>Blattoidea</taxon>
        <taxon>Blattidae</taxon>
        <taxon>Blattinae</taxon>
        <taxon>Periplaneta</taxon>
    </lineage>
</organism>
<sequence>MFWRKFVMSWCESDVSALGAGEPSEAQLVDLSRTRSDTLEQACQKSDTTCAVMCVDRRSVQTASMKRYSYQFLAGGVYEQVIPKLQTFRYLIHQQCLCSRVLKMNDMLKTECIRSRGLYHRQFTQLLQDVDSEFEWLPYYKEQDGATAHMAENSMRVLRRMFPGHIIFRRGDILWSPSSPDLILCHYFLWSYLMSKVYVNRPQTTDDLKIAIAQEMANIDGEMLERATRNFRERLEECIQRDGHPVGGHNFQHNLNVCQQIGIHSQFLWQ</sequence>